<name>A0A265NCW6_9BACI</name>
<dbReference type="Pfam" id="PF07811">
    <property type="entry name" value="TadE"/>
    <property type="match status" value="1"/>
</dbReference>
<keyword evidence="1" id="KW-0812">Transmembrane</keyword>
<feature type="domain" description="TadE-like" evidence="2">
    <location>
        <begin position="28"/>
        <end position="66"/>
    </location>
</feature>
<dbReference type="Proteomes" id="UP000216498">
    <property type="component" value="Unassembled WGS sequence"/>
</dbReference>
<organism evidence="3 4">
    <name type="scientific">Virgibacillus indicus</name>
    <dbReference type="NCBI Taxonomy" id="2024554"/>
    <lineage>
        <taxon>Bacteria</taxon>
        <taxon>Bacillati</taxon>
        <taxon>Bacillota</taxon>
        <taxon>Bacilli</taxon>
        <taxon>Bacillales</taxon>
        <taxon>Bacillaceae</taxon>
        <taxon>Virgibacillus</taxon>
    </lineage>
</organism>
<evidence type="ECO:0000259" key="2">
    <source>
        <dbReference type="Pfam" id="PF07811"/>
    </source>
</evidence>
<dbReference type="AlphaFoldDB" id="A0A265NCW6"/>
<dbReference type="EMBL" id="NPMS01000001">
    <property type="protein sequence ID" value="OZU89882.1"/>
    <property type="molecule type" value="Genomic_DNA"/>
</dbReference>
<proteinExistence type="predicted"/>
<evidence type="ECO:0000313" key="4">
    <source>
        <dbReference type="Proteomes" id="UP000216498"/>
    </source>
</evidence>
<keyword evidence="1" id="KW-1133">Transmembrane helix</keyword>
<reference evidence="3 4" key="1">
    <citation type="submission" date="2017-08" db="EMBL/GenBank/DDBJ databases">
        <title>Virgibacillus indicus sp. nov. and Virgibacillus profoundi sp. nov, two moderately halophilic bacteria isolated from marine sediment by using the Microfluidic Streak Plate.</title>
        <authorList>
            <person name="Xu B."/>
            <person name="Hu B."/>
            <person name="Wang J."/>
            <person name="Zhu Y."/>
            <person name="Huang L."/>
            <person name="Du W."/>
            <person name="Huang Y."/>
        </authorList>
    </citation>
    <scope>NUCLEOTIDE SEQUENCE [LARGE SCALE GENOMIC DNA]</scope>
    <source>
        <strain evidence="3 4">IO3-P2-C2</strain>
    </source>
</reference>
<keyword evidence="1" id="KW-0472">Membrane</keyword>
<accession>A0A265NCW6</accession>
<sequence>MSFERTCIMKFVEDCFQKLRKSERGNFTIEASLIFPILLMLTLCLVFLSLVIYQKSALHYSANSVAERLAFIWDNSYKDISDGSFDKYTTFDGGDGLYWRVTDNQFLSQFGISIFSGSSASVPIGSGGGGGLPQKKLSRASSGVLPAGATGTVEYENGLAGSNIKVTLTSPLNLPSSVLNLFGISEIKAEVSHAVVEPTEFIRTTDLVIYAIESIKDYSQYITQFMNRRR</sequence>
<dbReference type="InterPro" id="IPR012495">
    <property type="entry name" value="TadE-like_dom"/>
</dbReference>
<evidence type="ECO:0000256" key="1">
    <source>
        <dbReference type="SAM" id="Phobius"/>
    </source>
</evidence>
<evidence type="ECO:0000313" key="3">
    <source>
        <dbReference type="EMBL" id="OZU89882.1"/>
    </source>
</evidence>
<comment type="caution">
    <text evidence="3">The sequence shown here is derived from an EMBL/GenBank/DDBJ whole genome shotgun (WGS) entry which is preliminary data.</text>
</comment>
<feature type="transmembrane region" description="Helical" evidence="1">
    <location>
        <begin position="27"/>
        <end position="53"/>
    </location>
</feature>
<keyword evidence="4" id="KW-1185">Reference proteome</keyword>
<gene>
    <name evidence="3" type="ORF">CIL03_01715</name>
</gene>
<protein>
    <recommendedName>
        <fullName evidence="2">TadE-like domain-containing protein</fullName>
    </recommendedName>
</protein>
<dbReference type="OrthoDB" id="2703555at2"/>